<feature type="transmembrane region" description="Helical" evidence="1">
    <location>
        <begin position="6"/>
        <end position="26"/>
    </location>
</feature>
<dbReference type="EMBL" id="CP014578">
    <property type="protein sequence ID" value="ANB73406.1"/>
    <property type="molecule type" value="Genomic_DNA"/>
</dbReference>
<keyword evidence="1" id="KW-1133">Transmembrane helix</keyword>
<keyword evidence="1" id="KW-0812">Transmembrane</keyword>
<sequence>MDLSFALQTFAVALAIFCVALMPFAFSRNPGLARRIVQMDNLPCARWPNLLTRVGIACLLMSFALLLAGCYYILAGAGN</sequence>
<keyword evidence="3" id="KW-1185">Reference proteome</keyword>
<gene>
    <name evidence="2" type="ORF">AYM40_14310</name>
</gene>
<evidence type="ECO:0000313" key="2">
    <source>
        <dbReference type="EMBL" id="ANB73406.1"/>
    </source>
</evidence>
<accession>A0A160FMF9</accession>
<evidence type="ECO:0000256" key="1">
    <source>
        <dbReference type="SAM" id="Phobius"/>
    </source>
</evidence>
<evidence type="ECO:0008006" key="4">
    <source>
        <dbReference type="Google" id="ProtNLM"/>
    </source>
</evidence>
<dbReference type="OrthoDB" id="9009241at2"/>
<evidence type="ECO:0000313" key="3">
    <source>
        <dbReference type="Proteomes" id="UP000076852"/>
    </source>
</evidence>
<keyword evidence="1" id="KW-0472">Membrane</keyword>
<dbReference type="Proteomes" id="UP000076852">
    <property type="component" value="Chromosome 1"/>
</dbReference>
<reference evidence="2 3" key="1">
    <citation type="journal article" date="2016" name="Gene">
        <title>PacBio SMRT assembly of a complex multi-replicon genome reveals chlorocatechol degradative operon in a region of genome plasticity.</title>
        <authorList>
            <person name="Ricker N."/>
            <person name="Shen S.Y."/>
            <person name="Goordial J."/>
            <person name="Jin S."/>
            <person name="Fulthorpe R.R."/>
        </authorList>
    </citation>
    <scope>NUCLEOTIDE SEQUENCE [LARGE SCALE GENOMIC DNA]</scope>
    <source>
        <strain evidence="2 3">OLGA172</strain>
    </source>
</reference>
<name>A0A160FMF9_9BURK</name>
<dbReference type="KEGG" id="buz:AYM40_14310"/>
<dbReference type="STRING" id="1804984.AYM40_14310"/>
<dbReference type="RefSeq" id="WP_063496796.1">
    <property type="nucleotide sequence ID" value="NZ_CP014578.1"/>
</dbReference>
<organism evidence="2 3">
    <name type="scientific">Paraburkholderia phytofirmans OLGA172</name>
    <dbReference type="NCBI Taxonomy" id="1417228"/>
    <lineage>
        <taxon>Bacteria</taxon>
        <taxon>Pseudomonadati</taxon>
        <taxon>Pseudomonadota</taxon>
        <taxon>Betaproteobacteria</taxon>
        <taxon>Burkholderiales</taxon>
        <taxon>Burkholderiaceae</taxon>
        <taxon>Paraburkholderia</taxon>
    </lineage>
</organism>
<feature type="transmembrane region" description="Helical" evidence="1">
    <location>
        <begin position="54"/>
        <end position="74"/>
    </location>
</feature>
<proteinExistence type="predicted"/>
<dbReference type="AlphaFoldDB" id="A0A160FMF9"/>
<protein>
    <recommendedName>
        <fullName evidence="4">Transmembrane protein</fullName>
    </recommendedName>
</protein>